<dbReference type="EMBL" id="ADLK01000028">
    <property type="protein sequence ID" value="KMW17247.1"/>
    <property type="molecule type" value="Genomic_DNA"/>
</dbReference>
<dbReference type="OrthoDB" id="1955258at2"/>
<gene>
    <name evidence="2" type="ORF">HMPREF9470_03900</name>
</gene>
<dbReference type="RefSeq" id="WP_048930515.1">
    <property type="nucleotide sequence ID" value="NZ_KQ235880.1"/>
</dbReference>
<dbReference type="GeneID" id="93162804"/>
<organism evidence="2 3">
    <name type="scientific">[Clostridium] citroniae WAL-19142</name>
    <dbReference type="NCBI Taxonomy" id="742734"/>
    <lineage>
        <taxon>Bacteria</taxon>
        <taxon>Bacillati</taxon>
        <taxon>Bacillota</taxon>
        <taxon>Clostridia</taxon>
        <taxon>Lachnospirales</taxon>
        <taxon>Lachnospiraceae</taxon>
        <taxon>Enterocloster</taxon>
    </lineage>
</organism>
<dbReference type="AlphaFoldDB" id="A0A0J9BWA1"/>
<dbReference type="Proteomes" id="UP000037392">
    <property type="component" value="Unassembled WGS sequence"/>
</dbReference>
<comment type="caution">
    <text evidence="2">The sequence shown here is derived from an EMBL/GenBank/DDBJ whole genome shotgun (WGS) entry which is preliminary data.</text>
</comment>
<dbReference type="PATRIC" id="fig|742734.4.peg.4182"/>
<accession>A0A0J9BWA1</accession>
<keyword evidence="1" id="KW-0175">Coiled coil</keyword>
<reference evidence="2 3" key="1">
    <citation type="submission" date="2011-04" db="EMBL/GenBank/DDBJ databases">
        <title>The Genome Sequence of Clostridium citroniae WAL-19142.</title>
        <authorList>
            <consortium name="The Broad Institute Genome Sequencing Platform"/>
            <person name="Earl A."/>
            <person name="Ward D."/>
            <person name="Feldgarden M."/>
            <person name="Gevers D."/>
            <person name="Warren Y.A."/>
            <person name="Tyrrell K.L."/>
            <person name="Citron D.M."/>
            <person name="Goldstein E.J."/>
            <person name="Daigneault M."/>
            <person name="Allen-Vercoe E."/>
            <person name="Young S.K."/>
            <person name="Zeng Q."/>
            <person name="Gargeya S."/>
            <person name="Fitzgerald M."/>
            <person name="Haas B."/>
            <person name="Abouelleil A."/>
            <person name="Alvarado L."/>
            <person name="Arachchi H.M."/>
            <person name="Berlin A."/>
            <person name="Brown A."/>
            <person name="Chapman S.B."/>
            <person name="Chen Z."/>
            <person name="Dunbar C."/>
            <person name="Freedman E."/>
            <person name="Gearin G."/>
            <person name="Gellesch M."/>
            <person name="Goldberg J."/>
            <person name="Griggs A."/>
            <person name="Gujja S."/>
            <person name="Heilman E.R."/>
            <person name="Heiman D."/>
            <person name="Howarth C."/>
            <person name="Larson L."/>
            <person name="Lui A."/>
            <person name="MacDonald P.J."/>
            <person name="Mehta T."/>
            <person name="Montmayeur A."/>
            <person name="Murphy C."/>
            <person name="Neiman D."/>
            <person name="Pearson M."/>
            <person name="Priest M."/>
            <person name="Roberts A."/>
            <person name="Saif S."/>
            <person name="Shea T."/>
            <person name="Shenoy N."/>
            <person name="Sisk P."/>
            <person name="Stolte C."/>
            <person name="Sykes S."/>
            <person name="White J."/>
            <person name="Yandava C."/>
            <person name="Wortman J."/>
            <person name="Nusbaum C."/>
            <person name="Birren B."/>
        </authorList>
    </citation>
    <scope>NUCLEOTIDE SEQUENCE [LARGE SCALE GENOMIC DNA]</scope>
    <source>
        <strain evidence="2 3">WAL-19142</strain>
    </source>
</reference>
<protein>
    <submittedName>
        <fullName evidence="2">Uncharacterized protein</fullName>
    </submittedName>
</protein>
<evidence type="ECO:0000313" key="3">
    <source>
        <dbReference type="Proteomes" id="UP000037392"/>
    </source>
</evidence>
<evidence type="ECO:0000256" key="1">
    <source>
        <dbReference type="SAM" id="Coils"/>
    </source>
</evidence>
<feature type="coiled-coil region" evidence="1">
    <location>
        <begin position="81"/>
        <end position="132"/>
    </location>
</feature>
<name>A0A0J9BWA1_9FIRM</name>
<evidence type="ECO:0000313" key="2">
    <source>
        <dbReference type="EMBL" id="KMW17247.1"/>
    </source>
</evidence>
<proteinExistence type="predicted"/>
<sequence>MLDKRDLEMIRIIMKEEISASEERMDARFAEQEKRMDARFAEQEKQFNNRIEELSLDWDIRLDLRFAASENLILGELDRVHMNLQSQLDDMRSRLDELTEYYRIKKLDNVNQTLLLQMIQEVERRVEALEKKSA</sequence>